<dbReference type="Pfam" id="PF13649">
    <property type="entry name" value="Methyltransf_25"/>
    <property type="match status" value="1"/>
</dbReference>
<protein>
    <recommendedName>
        <fullName evidence="3">Methyltransferase domain-containing protein</fullName>
    </recommendedName>
</protein>
<dbReference type="EMBL" id="QNBE01000004">
    <property type="protein sequence ID" value="RKX71670.1"/>
    <property type="molecule type" value="Genomic_DNA"/>
</dbReference>
<dbReference type="SUPFAM" id="SSF53335">
    <property type="entry name" value="S-adenosyl-L-methionine-dependent methyltransferases"/>
    <property type="match status" value="1"/>
</dbReference>
<dbReference type="Proteomes" id="UP000268469">
    <property type="component" value="Unassembled WGS sequence"/>
</dbReference>
<dbReference type="Gene3D" id="3.40.50.150">
    <property type="entry name" value="Vaccinia Virus protein VP39"/>
    <property type="match status" value="1"/>
</dbReference>
<reference evidence="4 5" key="1">
    <citation type="submission" date="2018-06" db="EMBL/GenBank/DDBJ databases">
        <title>Extensive metabolic versatility and redundancy in microbially diverse, dynamic hydrothermal sediments.</title>
        <authorList>
            <person name="Dombrowski N."/>
            <person name="Teske A."/>
            <person name="Baker B.J."/>
        </authorList>
    </citation>
    <scope>NUCLEOTIDE SEQUENCE [LARGE SCALE GENOMIC DNA]</scope>
    <source>
        <strain evidence="4">B36_G15</strain>
    </source>
</reference>
<feature type="domain" description="Methyltransferase" evidence="3">
    <location>
        <begin position="41"/>
        <end position="132"/>
    </location>
</feature>
<name>A0A660SNX0_UNCW3</name>
<evidence type="ECO:0000313" key="5">
    <source>
        <dbReference type="Proteomes" id="UP000268469"/>
    </source>
</evidence>
<keyword evidence="2" id="KW-0808">Transferase</keyword>
<gene>
    <name evidence="4" type="ORF">DRP53_00870</name>
</gene>
<dbReference type="GO" id="GO:0032259">
    <property type="term" value="P:methylation"/>
    <property type="evidence" value="ECO:0007669"/>
    <property type="project" value="UniProtKB-KW"/>
</dbReference>
<accession>A0A660SNX0</accession>
<dbReference type="InterPro" id="IPR041698">
    <property type="entry name" value="Methyltransf_25"/>
</dbReference>
<dbReference type="Gene3D" id="2.20.25.110">
    <property type="entry name" value="S-adenosyl-L-methionine-dependent methyltransferases"/>
    <property type="match status" value="1"/>
</dbReference>
<proteinExistence type="predicted"/>
<dbReference type="AlphaFoldDB" id="A0A660SNX0"/>
<evidence type="ECO:0000256" key="1">
    <source>
        <dbReference type="ARBA" id="ARBA00022603"/>
    </source>
</evidence>
<evidence type="ECO:0000256" key="2">
    <source>
        <dbReference type="ARBA" id="ARBA00022679"/>
    </source>
</evidence>
<dbReference type="GO" id="GO:0008168">
    <property type="term" value="F:methyltransferase activity"/>
    <property type="evidence" value="ECO:0007669"/>
    <property type="project" value="UniProtKB-KW"/>
</dbReference>
<dbReference type="InterPro" id="IPR029063">
    <property type="entry name" value="SAM-dependent_MTases_sf"/>
</dbReference>
<dbReference type="PANTHER" id="PTHR43861">
    <property type="entry name" value="TRANS-ACONITATE 2-METHYLTRANSFERASE-RELATED"/>
    <property type="match status" value="1"/>
</dbReference>
<evidence type="ECO:0000313" key="4">
    <source>
        <dbReference type="EMBL" id="RKX71670.1"/>
    </source>
</evidence>
<sequence>MRPFSEIAPYYDRLMSHVRYKIWVDYTKEIIRRNGIDGKRVLDLACGTGEPTRHLIRAGFDVVGLDRSEAMLEVAKAKLPDVKFIQADIRDFTLDERFDIVTSYYDSINYLLSEADLRSCFQSVFAVLNSPGLFIFDMNTIHVLKDHWDNRIVVREDGNIFSIWENGHDPTTNISTLKLTVFVREGKRYLRLREIHKERGYSLELVLENLRRVGFQECQVYHHLTFNPPHRDTDRVMFVARR</sequence>
<dbReference type="CDD" id="cd02440">
    <property type="entry name" value="AdoMet_MTases"/>
    <property type="match status" value="1"/>
</dbReference>
<comment type="caution">
    <text evidence="4">The sequence shown here is derived from an EMBL/GenBank/DDBJ whole genome shotgun (WGS) entry which is preliminary data.</text>
</comment>
<keyword evidence="1" id="KW-0489">Methyltransferase</keyword>
<evidence type="ECO:0000259" key="3">
    <source>
        <dbReference type="Pfam" id="PF13649"/>
    </source>
</evidence>
<dbReference type="PANTHER" id="PTHR43861:SF1">
    <property type="entry name" value="TRANS-ACONITATE 2-METHYLTRANSFERASE"/>
    <property type="match status" value="1"/>
</dbReference>
<organism evidence="4 5">
    <name type="scientific">candidate division WOR-3 bacterium</name>
    <dbReference type="NCBI Taxonomy" id="2052148"/>
    <lineage>
        <taxon>Bacteria</taxon>
        <taxon>Bacteria division WOR-3</taxon>
    </lineage>
</organism>